<reference evidence="4 5" key="1">
    <citation type="submission" date="2015-06" db="EMBL/GenBank/DDBJ databases">
        <title>Comparative genomics of Burkholderia leaf nodule symbionts.</title>
        <authorList>
            <person name="Carlier A."/>
            <person name="Eberl L."/>
            <person name="Pinto-Carbo M."/>
        </authorList>
    </citation>
    <scope>NUCLEOTIDE SEQUENCE [LARGE SCALE GENOMIC DNA]</scope>
    <source>
        <strain evidence="4 5">UZHbot3</strain>
    </source>
</reference>
<evidence type="ECO:0000313" key="4">
    <source>
        <dbReference type="EMBL" id="KMQ79905.1"/>
    </source>
</evidence>
<dbReference type="EC" id="4.2.1.17" evidence="4"/>
<comment type="caution">
    <text evidence="4">The sequence shown here is derived from an EMBL/GenBank/DDBJ whole genome shotgun (WGS) entry which is preliminary data.</text>
</comment>
<comment type="subcellular location">
    <subcellularLocation>
        <location evidence="1">Peroxisome</location>
    </subcellularLocation>
</comment>
<dbReference type="InterPro" id="IPR051053">
    <property type="entry name" value="ECH/Chromodomain_protein"/>
</dbReference>
<dbReference type="Pfam" id="PF00378">
    <property type="entry name" value="ECH_1"/>
    <property type="match status" value="1"/>
</dbReference>
<dbReference type="EMBL" id="LELG01000231">
    <property type="protein sequence ID" value="KMQ79905.1"/>
    <property type="molecule type" value="Genomic_DNA"/>
</dbReference>
<keyword evidence="2" id="KW-0576">Peroxisome</keyword>
<proteinExistence type="predicted"/>
<dbReference type="SUPFAM" id="SSF52096">
    <property type="entry name" value="ClpP/crotonase"/>
    <property type="match status" value="1"/>
</dbReference>
<gene>
    <name evidence="4" type="ORF">BPMI_04142</name>
</gene>
<name>A0ABR5HKJ3_9BURK</name>
<dbReference type="CDD" id="cd06558">
    <property type="entry name" value="crotonase-like"/>
    <property type="match status" value="1"/>
</dbReference>
<dbReference type="Proteomes" id="UP000242951">
    <property type="component" value="Unassembled WGS sequence"/>
</dbReference>
<evidence type="ECO:0000313" key="5">
    <source>
        <dbReference type="Proteomes" id="UP000242951"/>
    </source>
</evidence>
<sequence length="328" mass="36370">MYQEMADAFYEAEKDATGRAVLLRANGGAFSAGNDLDDFLNDPPKRLDASVFQFLRRISACPKPIVVAVGIGTTMLLHCDMVYATATTKFSLPFAQLGLCPEAASSLLLPRTAGYQRAAEKLLTGEAFDVNAAMAMGFVNDVIDEKELDAYAFGKAKKLSALPASSLRVTKARMKRSQSAEVIARMETEAEQFAQMLTAPEAKEGSSKSASRISRASNIVLSRDVIFHEAVLPREADEPQARLLRNRNGERCRHGNGGNHRNADARRFAHQFITRAARQEDEALRPYPDAAARDCRSIYPARCACRRLRTHTARDRFHRTRRRHAGRP</sequence>
<dbReference type="GO" id="GO:0004300">
    <property type="term" value="F:enoyl-CoA hydratase activity"/>
    <property type="evidence" value="ECO:0007669"/>
    <property type="project" value="UniProtKB-EC"/>
</dbReference>
<evidence type="ECO:0000256" key="1">
    <source>
        <dbReference type="ARBA" id="ARBA00004275"/>
    </source>
</evidence>
<dbReference type="PANTHER" id="PTHR43684:SF1">
    <property type="entry name" value="ENOYL-COA DELTA ISOMERASE 2"/>
    <property type="match status" value="1"/>
</dbReference>
<keyword evidence="5" id="KW-1185">Reference proteome</keyword>
<protein>
    <submittedName>
        <fullName evidence="4">Enoyl-CoA hydratase</fullName>
        <ecNumber evidence="4">4.2.1.17</ecNumber>
    </submittedName>
</protein>
<accession>A0ABR5HKJ3</accession>
<dbReference type="PANTHER" id="PTHR43684">
    <property type="match status" value="1"/>
</dbReference>
<dbReference type="InterPro" id="IPR001753">
    <property type="entry name" value="Enoyl-CoA_hydra/iso"/>
</dbReference>
<evidence type="ECO:0000256" key="3">
    <source>
        <dbReference type="ARBA" id="ARBA00023235"/>
    </source>
</evidence>
<keyword evidence="3" id="KW-0413">Isomerase</keyword>
<organism evidence="4 5">
    <name type="scientific">Candidatus Burkholderia pumila</name>
    <dbReference type="NCBI Taxonomy" id="1090375"/>
    <lineage>
        <taxon>Bacteria</taxon>
        <taxon>Pseudomonadati</taxon>
        <taxon>Pseudomonadota</taxon>
        <taxon>Betaproteobacteria</taxon>
        <taxon>Burkholderiales</taxon>
        <taxon>Burkholderiaceae</taxon>
        <taxon>Burkholderia</taxon>
    </lineage>
</organism>
<evidence type="ECO:0000256" key="2">
    <source>
        <dbReference type="ARBA" id="ARBA00023140"/>
    </source>
</evidence>
<dbReference type="InterPro" id="IPR029045">
    <property type="entry name" value="ClpP/crotonase-like_dom_sf"/>
</dbReference>
<keyword evidence="4" id="KW-0456">Lyase</keyword>
<dbReference type="Gene3D" id="3.90.226.10">
    <property type="entry name" value="2-enoyl-CoA Hydratase, Chain A, domain 1"/>
    <property type="match status" value="1"/>
</dbReference>